<evidence type="ECO:0000256" key="5">
    <source>
        <dbReference type="ARBA" id="ARBA00023122"/>
    </source>
</evidence>
<dbReference type="InterPro" id="IPR046342">
    <property type="entry name" value="CBS_dom_sf"/>
</dbReference>
<dbReference type="PANTHER" id="PTHR22777:SF17">
    <property type="entry name" value="UPF0053 PROTEIN SLL0260"/>
    <property type="match status" value="1"/>
</dbReference>
<dbReference type="Gene3D" id="3.10.580.10">
    <property type="entry name" value="CBS-domain"/>
    <property type="match status" value="1"/>
</dbReference>
<dbReference type="FunFam" id="3.10.580.10:FF:000002">
    <property type="entry name" value="Magnesium/cobalt efflux protein CorC"/>
    <property type="match status" value="1"/>
</dbReference>
<evidence type="ECO:0000256" key="8">
    <source>
        <dbReference type="PROSITE-ProRule" id="PRU01193"/>
    </source>
</evidence>
<feature type="domain" description="CNNM transmembrane" evidence="11">
    <location>
        <begin position="1"/>
        <end position="189"/>
    </location>
</feature>
<keyword evidence="3" id="KW-0677">Repeat</keyword>
<name>A0A8J6T928_9BACT</name>
<keyword evidence="4 8" id="KW-1133">Transmembrane helix</keyword>
<dbReference type="InterPro" id="IPR000644">
    <property type="entry name" value="CBS_dom"/>
</dbReference>
<proteinExistence type="predicted"/>
<dbReference type="PROSITE" id="PS51846">
    <property type="entry name" value="CNNM"/>
    <property type="match status" value="1"/>
</dbReference>
<keyword evidence="6 8" id="KW-0472">Membrane</keyword>
<dbReference type="Proteomes" id="UP000603545">
    <property type="component" value="Unassembled WGS sequence"/>
</dbReference>
<evidence type="ECO:0000256" key="1">
    <source>
        <dbReference type="ARBA" id="ARBA00004141"/>
    </source>
</evidence>
<dbReference type="Pfam" id="PF00571">
    <property type="entry name" value="CBS"/>
    <property type="match status" value="2"/>
</dbReference>
<comment type="subcellular location">
    <subcellularLocation>
        <location evidence="1">Membrane</location>
        <topology evidence="1">Multi-pass membrane protein</topology>
    </subcellularLocation>
</comment>
<feature type="transmembrane region" description="Helical" evidence="9">
    <location>
        <begin position="61"/>
        <end position="85"/>
    </location>
</feature>
<dbReference type="InterPro" id="IPR044751">
    <property type="entry name" value="Ion_transp-like_CBS"/>
</dbReference>
<gene>
    <name evidence="12" type="ORF">H8E80_09770</name>
</gene>
<dbReference type="SUPFAM" id="SSF54631">
    <property type="entry name" value="CBS-domain pair"/>
    <property type="match status" value="1"/>
</dbReference>
<dbReference type="EMBL" id="JACNLL010000091">
    <property type="protein sequence ID" value="MBC8200309.1"/>
    <property type="molecule type" value="Genomic_DNA"/>
</dbReference>
<feature type="domain" description="CBS" evidence="10">
    <location>
        <begin position="208"/>
        <end position="269"/>
    </location>
</feature>
<dbReference type="CDD" id="cd04590">
    <property type="entry name" value="CBS_pair_CorC_HlyC_assoc"/>
    <property type="match status" value="1"/>
</dbReference>
<keyword evidence="2 8" id="KW-0812">Transmembrane</keyword>
<evidence type="ECO:0000256" key="9">
    <source>
        <dbReference type="SAM" id="Phobius"/>
    </source>
</evidence>
<keyword evidence="5 7" id="KW-0129">CBS domain</keyword>
<dbReference type="AlphaFoldDB" id="A0A8J6T928"/>
<evidence type="ECO:0000313" key="12">
    <source>
        <dbReference type="EMBL" id="MBC8200309.1"/>
    </source>
</evidence>
<evidence type="ECO:0000256" key="3">
    <source>
        <dbReference type="ARBA" id="ARBA00022737"/>
    </source>
</evidence>
<dbReference type="GO" id="GO:0005886">
    <property type="term" value="C:plasma membrane"/>
    <property type="evidence" value="ECO:0007669"/>
    <property type="project" value="TreeGrafter"/>
</dbReference>
<accession>A0A8J6T928</accession>
<dbReference type="PROSITE" id="PS51371">
    <property type="entry name" value="CBS"/>
    <property type="match status" value="2"/>
</dbReference>
<dbReference type="PANTHER" id="PTHR22777">
    <property type="entry name" value="HEMOLYSIN-RELATED"/>
    <property type="match status" value="1"/>
</dbReference>
<feature type="domain" description="CBS" evidence="10">
    <location>
        <begin position="275"/>
        <end position="332"/>
    </location>
</feature>
<dbReference type="InterPro" id="IPR002550">
    <property type="entry name" value="CNNM"/>
</dbReference>
<comment type="caution">
    <text evidence="12">The sequence shown here is derived from an EMBL/GenBank/DDBJ whole genome shotgun (WGS) entry which is preliminary data.</text>
</comment>
<protein>
    <submittedName>
        <fullName evidence="12">HlyC/CorC family transporter</fullName>
    </submittedName>
</protein>
<evidence type="ECO:0000256" key="7">
    <source>
        <dbReference type="PROSITE-ProRule" id="PRU00703"/>
    </source>
</evidence>
<feature type="transmembrane region" description="Helical" evidence="9">
    <location>
        <begin position="12"/>
        <end position="34"/>
    </location>
</feature>
<evidence type="ECO:0000256" key="2">
    <source>
        <dbReference type="ARBA" id="ARBA00022692"/>
    </source>
</evidence>
<evidence type="ECO:0000256" key="6">
    <source>
        <dbReference type="ARBA" id="ARBA00023136"/>
    </source>
</evidence>
<dbReference type="Pfam" id="PF01595">
    <property type="entry name" value="CNNM"/>
    <property type="match status" value="1"/>
</dbReference>
<evidence type="ECO:0000313" key="13">
    <source>
        <dbReference type="Proteomes" id="UP000603545"/>
    </source>
</evidence>
<sequence length="339" mass="38853">MDFPIITKISIIFFLLIFSGFFSGSETALFSLSLMQRERIRRSKPKRAAVIDRLLKHPKQLIITILIGNDLVNIAASVVATYLFWSMLGEHGKWVTIVSMTPLTLLFAEVIPKTLSVAHNERVAPFVSKPLDLFGRLISPLQWVFNYVANSIIKLSGAERRKASPAIMEDDFRNMVDLSHKEGELKKMEKELIHNVFEFSDTHVFEVMTPLEKMFCLTEDMDIDTILKHIKEIRFSRIPVCKETADKITGIFYVKDLLKVKIKKIGGQTKLLPKICRKPFFIPETKMVDELFYTLKQKHTHIAICLNEQGMVSGLVTMEDLLEELFGEIYDEHDMGGAR</sequence>
<evidence type="ECO:0000256" key="4">
    <source>
        <dbReference type="ARBA" id="ARBA00022989"/>
    </source>
</evidence>
<reference evidence="12 13" key="1">
    <citation type="submission" date="2020-08" db="EMBL/GenBank/DDBJ databases">
        <title>Bridging the membrane lipid divide: bacteria of the FCB group superphylum have the potential to synthesize archaeal ether lipids.</title>
        <authorList>
            <person name="Villanueva L."/>
            <person name="Von Meijenfeldt F.A.B."/>
            <person name="Westbye A.B."/>
            <person name="Yadav S."/>
            <person name="Hopmans E.C."/>
            <person name="Dutilh B.E."/>
            <person name="Sinninghe Damste J.S."/>
        </authorList>
    </citation>
    <scope>NUCLEOTIDE SEQUENCE [LARGE SCALE GENOMIC DNA]</scope>
    <source>
        <strain evidence="12">NIOZ-UU82</strain>
    </source>
</reference>
<evidence type="ECO:0000259" key="10">
    <source>
        <dbReference type="PROSITE" id="PS51371"/>
    </source>
</evidence>
<organism evidence="12 13">
    <name type="scientific">Candidatus Desulfaltia bathyphila</name>
    <dbReference type="NCBI Taxonomy" id="2841697"/>
    <lineage>
        <taxon>Bacteria</taxon>
        <taxon>Pseudomonadati</taxon>
        <taxon>Thermodesulfobacteriota</taxon>
        <taxon>Desulfobacteria</taxon>
        <taxon>Desulfobacterales</taxon>
        <taxon>Desulfobacterales incertae sedis</taxon>
        <taxon>Candidatus Desulfaltia</taxon>
    </lineage>
</organism>
<evidence type="ECO:0000259" key="11">
    <source>
        <dbReference type="PROSITE" id="PS51846"/>
    </source>
</evidence>